<dbReference type="GO" id="GO:0016020">
    <property type="term" value="C:membrane"/>
    <property type="evidence" value="ECO:0007669"/>
    <property type="project" value="GOC"/>
</dbReference>
<dbReference type="GO" id="GO:0046521">
    <property type="term" value="P:sphingoid catabolic process"/>
    <property type="evidence" value="ECO:0007669"/>
    <property type="project" value="TreeGrafter"/>
</dbReference>
<dbReference type="Proteomes" id="UP000176050">
    <property type="component" value="Chromosome"/>
</dbReference>
<dbReference type="KEGG" id="lul:LPB138_04065"/>
<accession>A0A1D8P5Q5</accession>
<evidence type="ECO:0000313" key="2">
    <source>
        <dbReference type="EMBL" id="AOW19905.1"/>
    </source>
</evidence>
<gene>
    <name evidence="2" type="ORF">LPB138_04065</name>
</gene>
<dbReference type="Pfam" id="PF06127">
    <property type="entry name" value="Mpo1-like"/>
    <property type="match status" value="1"/>
</dbReference>
<dbReference type="STRING" id="1850246.LPB138_04065"/>
<feature type="transmembrane region" description="Helical" evidence="1">
    <location>
        <begin position="104"/>
        <end position="122"/>
    </location>
</feature>
<dbReference type="InterPro" id="IPR009305">
    <property type="entry name" value="Mpo1-like"/>
</dbReference>
<organism evidence="2 3">
    <name type="scientific">Urechidicola croceus</name>
    <dbReference type="NCBI Taxonomy" id="1850246"/>
    <lineage>
        <taxon>Bacteria</taxon>
        <taxon>Pseudomonadati</taxon>
        <taxon>Bacteroidota</taxon>
        <taxon>Flavobacteriia</taxon>
        <taxon>Flavobacteriales</taxon>
        <taxon>Flavobacteriaceae</taxon>
        <taxon>Urechidicola</taxon>
    </lineage>
</organism>
<keyword evidence="1" id="KW-0472">Membrane</keyword>
<evidence type="ECO:0000256" key="1">
    <source>
        <dbReference type="SAM" id="Phobius"/>
    </source>
</evidence>
<dbReference type="RefSeq" id="WP_070236044.1">
    <property type="nucleotide sequence ID" value="NZ_CP017478.1"/>
</dbReference>
<keyword evidence="1" id="KW-0812">Transmembrane</keyword>
<dbReference type="EMBL" id="CP017478">
    <property type="protein sequence ID" value="AOW19905.1"/>
    <property type="molecule type" value="Genomic_DNA"/>
</dbReference>
<reference evidence="2 3" key="1">
    <citation type="submission" date="2016-10" db="EMBL/GenBank/DDBJ databases">
        <title>Lutibacter sp. LPB0138, isolated from marine gastropod.</title>
        <authorList>
            <person name="Kim E."/>
            <person name="Yi H."/>
        </authorList>
    </citation>
    <scope>NUCLEOTIDE SEQUENCE [LARGE SCALE GENOMIC DNA]</scope>
    <source>
        <strain evidence="2 3">LPB0138</strain>
    </source>
</reference>
<feature type="transmembrane region" description="Helical" evidence="1">
    <location>
        <begin position="81"/>
        <end position="98"/>
    </location>
</feature>
<keyword evidence="1" id="KW-1133">Transmembrane helix</keyword>
<feature type="transmembrane region" description="Helical" evidence="1">
    <location>
        <begin position="22"/>
        <end position="42"/>
    </location>
</feature>
<dbReference type="PANTHER" id="PTHR28026:SF9">
    <property type="entry name" value="2-HYDROXY-PALMITIC ACID DIOXYGENASE MPO1"/>
    <property type="match status" value="1"/>
</dbReference>
<feature type="transmembrane region" description="Helical" evidence="1">
    <location>
        <begin position="57"/>
        <end position="74"/>
    </location>
</feature>
<dbReference type="PANTHER" id="PTHR28026">
    <property type="entry name" value="DUF962 DOMAIN PROTEIN (AFU_ORTHOLOGUE AFUA_8G05310)"/>
    <property type="match status" value="1"/>
</dbReference>
<sequence>MKTLNQWFEEYSVSHQNETNQLIHYICVPAIFFSIVGLFMSIPTDFLSNLFGLQNPYIENWAFIVLSLILVFYLRLSFSMFLKMLVISALCIVLNYFLGQKLPLFYTSLVIFALAWIGQFYGHKVEGKKPSFIKDLQFLLIGPAWVIQKLTTKKNNLFKKNI</sequence>
<proteinExistence type="predicted"/>
<protein>
    <recommendedName>
        <fullName evidence="4">DUF962 domain-containing protein</fullName>
    </recommendedName>
</protein>
<dbReference type="OrthoDB" id="5515308at2"/>
<dbReference type="AlphaFoldDB" id="A0A1D8P5Q5"/>
<evidence type="ECO:0008006" key="4">
    <source>
        <dbReference type="Google" id="ProtNLM"/>
    </source>
</evidence>
<evidence type="ECO:0000313" key="3">
    <source>
        <dbReference type="Proteomes" id="UP000176050"/>
    </source>
</evidence>
<keyword evidence="3" id="KW-1185">Reference proteome</keyword>
<name>A0A1D8P5Q5_9FLAO</name>